<organism evidence="1">
    <name type="scientific">Arundo donax</name>
    <name type="common">Giant reed</name>
    <name type="synonym">Donax arundinaceus</name>
    <dbReference type="NCBI Taxonomy" id="35708"/>
    <lineage>
        <taxon>Eukaryota</taxon>
        <taxon>Viridiplantae</taxon>
        <taxon>Streptophyta</taxon>
        <taxon>Embryophyta</taxon>
        <taxon>Tracheophyta</taxon>
        <taxon>Spermatophyta</taxon>
        <taxon>Magnoliopsida</taxon>
        <taxon>Liliopsida</taxon>
        <taxon>Poales</taxon>
        <taxon>Poaceae</taxon>
        <taxon>PACMAD clade</taxon>
        <taxon>Arundinoideae</taxon>
        <taxon>Arundineae</taxon>
        <taxon>Arundo</taxon>
    </lineage>
</organism>
<reference evidence="1" key="2">
    <citation type="journal article" date="2015" name="Data Brief">
        <title>Shoot transcriptome of the giant reed, Arundo donax.</title>
        <authorList>
            <person name="Barrero R.A."/>
            <person name="Guerrero F.D."/>
            <person name="Moolhuijzen P."/>
            <person name="Goolsby J.A."/>
            <person name="Tidwell J."/>
            <person name="Bellgard S.E."/>
            <person name="Bellgard M.I."/>
        </authorList>
    </citation>
    <scope>NUCLEOTIDE SEQUENCE</scope>
    <source>
        <tissue evidence="1">Shoot tissue taken approximately 20 cm above the soil surface</tissue>
    </source>
</reference>
<reference evidence="1" key="1">
    <citation type="submission" date="2014-09" db="EMBL/GenBank/DDBJ databases">
        <authorList>
            <person name="Magalhaes I.L.F."/>
            <person name="Oliveira U."/>
            <person name="Santos F.R."/>
            <person name="Vidigal T.H.D.A."/>
            <person name="Brescovit A.D."/>
            <person name="Santos A.J."/>
        </authorList>
    </citation>
    <scope>NUCLEOTIDE SEQUENCE</scope>
    <source>
        <tissue evidence="1">Shoot tissue taken approximately 20 cm above the soil surface</tissue>
    </source>
</reference>
<accession>A0A0A8YER3</accession>
<evidence type="ECO:0000313" key="1">
    <source>
        <dbReference type="EMBL" id="JAD24644.1"/>
    </source>
</evidence>
<dbReference type="EMBL" id="GBRH01273251">
    <property type="protein sequence ID" value="JAD24644.1"/>
    <property type="molecule type" value="Transcribed_RNA"/>
</dbReference>
<name>A0A0A8YER3_ARUDO</name>
<sequence>MVLTSEYIKKHTSNNISNNSTILHQWILTELQNKHLGYNNINMITSSCHKQLKRKKP</sequence>
<protein>
    <submittedName>
        <fullName evidence="1">Uncharacterized protein</fullName>
    </submittedName>
</protein>
<proteinExistence type="predicted"/>
<dbReference type="AlphaFoldDB" id="A0A0A8YER3"/>